<dbReference type="Proteomes" id="UP000290932">
    <property type="component" value="Unassembled WGS sequence"/>
</dbReference>
<dbReference type="EMBL" id="LHQS01000002">
    <property type="protein sequence ID" value="RXE56023.1"/>
    <property type="molecule type" value="Genomic_DNA"/>
</dbReference>
<organism evidence="1 2">
    <name type="scientific">Methanoculleus taiwanensis</name>
    <dbReference type="NCBI Taxonomy" id="1550565"/>
    <lineage>
        <taxon>Archaea</taxon>
        <taxon>Methanobacteriati</taxon>
        <taxon>Methanobacteriota</taxon>
        <taxon>Stenosarchaea group</taxon>
        <taxon>Methanomicrobia</taxon>
        <taxon>Methanomicrobiales</taxon>
        <taxon>Methanomicrobiaceae</taxon>
        <taxon>Methanoculleus</taxon>
    </lineage>
</organism>
<dbReference type="RefSeq" id="WP_128693742.1">
    <property type="nucleotide sequence ID" value="NZ_LHQS01000002.1"/>
</dbReference>
<name>A0A498H067_9EURY</name>
<evidence type="ECO:0000313" key="2">
    <source>
        <dbReference type="Proteomes" id="UP000290932"/>
    </source>
</evidence>
<comment type="caution">
    <text evidence="1">The sequence shown here is derived from an EMBL/GenBank/DDBJ whole genome shotgun (WGS) entry which is preliminary data.</text>
</comment>
<accession>A0A498H067</accession>
<proteinExistence type="predicted"/>
<protein>
    <submittedName>
        <fullName evidence="1">Uncharacterized protein</fullName>
    </submittedName>
</protein>
<dbReference type="AlphaFoldDB" id="A0A498H067"/>
<reference evidence="1 2" key="1">
    <citation type="journal article" date="2015" name="Int. J. Syst. Evol. Microbiol.">
        <title>Methanoculleus taiwanensis sp. nov., a methanogen isolated from deep marine sediment at the deformation front area near Taiwan.</title>
        <authorList>
            <person name="Weng C.Y."/>
            <person name="Chen S.C."/>
            <person name="Lai M.C."/>
            <person name="Wu S.Y."/>
            <person name="Lin S."/>
            <person name="Yang T.F."/>
            <person name="Chen P.C."/>
        </authorList>
    </citation>
    <scope>NUCLEOTIDE SEQUENCE [LARGE SCALE GENOMIC DNA]</scope>
    <source>
        <strain evidence="1 2">CYW4</strain>
    </source>
</reference>
<sequence>MASKICEQAIQPNCYTTQPLSGRGQTITIHLDPPFRLVLWGDLKFELSNEMIRTILDTFFIERGCWYLLGASMTDPDPAGLGSFIRETFPSFSPRHASAIAAVLVYEGFVMFRGRKPIELKKIAGREEMEKLIAEEEDA</sequence>
<keyword evidence="2" id="KW-1185">Reference proteome</keyword>
<gene>
    <name evidence="1" type="ORF">ABH15_07435</name>
</gene>
<evidence type="ECO:0000313" key="1">
    <source>
        <dbReference type="EMBL" id="RXE56023.1"/>
    </source>
</evidence>